<keyword evidence="1" id="KW-0472">Membrane</keyword>
<dbReference type="GO" id="GO:0020037">
    <property type="term" value="F:heme binding"/>
    <property type="evidence" value="ECO:0007669"/>
    <property type="project" value="TreeGrafter"/>
</dbReference>
<protein>
    <submittedName>
        <fullName evidence="3">Sulfite oxidase-like oxidoreductase</fullName>
    </submittedName>
</protein>
<comment type="caution">
    <text evidence="3">The sequence shown here is derived from an EMBL/GenBank/DDBJ whole genome shotgun (WGS) entry which is preliminary data.</text>
</comment>
<feature type="transmembrane region" description="Helical" evidence="1">
    <location>
        <begin position="21"/>
        <end position="41"/>
    </location>
</feature>
<evidence type="ECO:0000313" key="3">
    <source>
        <dbReference type="EMBL" id="EJN60746.1"/>
    </source>
</evidence>
<feature type="transmembrane region" description="Helical" evidence="1">
    <location>
        <begin position="47"/>
        <end position="65"/>
    </location>
</feature>
<reference evidence="3 4" key="1">
    <citation type="journal article" date="2012" name="J. Bacteriol.">
        <title>Draft Genome Sequence of the Extremely Halophilic Archaeon Halogranum salarium B-1T.</title>
        <authorList>
            <person name="Kim K.K."/>
            <person name="Lee K.C."/>
            <person name="Lee J.S."/>
        </authorList>
    </citation>
    <scope>NUCLEOTIDE SEQUENCE [LARGE SCALE GENOMIC DNA]</scope>
    <source>
        <strain evidence="3 4">B-1</strain>
    </source>
</reference>
<dbReference type="PANTHER" id="PTHR19372">
    <property type="entry name" value="SULFITE REDUCTASE"/>
    <property type="match status" value="1"/>
</dbReference>
<feature type="transmembrane region" description="Helical" evidence="1">
    <location>
        <begin position="112"/>
        <end position="138"/>
    </location>
</feature>
<dbReference type="GO" id="GO:0006790">
    <property type="term" value="P:sulfur compound metabolic process"/>
    <property type="evidence" value="ECO:0007669"/>
    <property type="project" value="TreeGrafter"/>
</dbReference>
<dbReference type="GO" id="GO:0008482">
    <property type="term" value="F:sulfite oxidase activity"/>
    <property type="evidence" value="ECO:0007669"/>
    <property type="project" value="TreeGrafter"/>
</dbReference>
<dbReference type="Gene3D" id="3.90.420.10">
    <property type="entry name" value="Oxidoreductase, molybdopterin-binding domain"/>
    <property type="match status" value="1"/>
</dbReference>
<dbReference type="InterPro" id="IPR000572">
    <property type="entry name" value="OxRdtase_Mopterin-bd_dom"/>
</dbReference>
<dbReference type="PATRIC" id="fig|1210908.3.peg.1291"/>
<evidence type="ECO:0000256" key="1">
    <source>
        <dbReference type="SAM" id="Phobius"/>
    </source>
</evidence>
<name>J3JH77_9EURY</name>
<evidence type="ECO:0000259" key="2">
    <source>
        <dbReference type="Pfam" id="PF00174"/>
    </source>
</evidence>
<dbReference type="AlphaFoldDB" id="J3JH77"/>
<accession>J3JH77</accession>
<feature type="transmembrane region" description="Helical" evidence="1">
    <location>
        <begin position="85"/>
        <end position="106"/>
    </location>
</feature>
<organism evidence="3 4">
    <name type="scientific">Halogranum salarium B-1</name>
    <dbReference type="NCBI Taxonomy" id="1210908"/>
    <lineage>
        <taxon>Archaea</taxon>
        <taxon>Methanobacteriati</taxon>
        <taxon>Methanobacteriota</taxon>
        <taxon>Stenosarchaea group</taxon>
        <taxon>Halobacteria</taxon>
        <taxon>Halobacteriales</taxon>
        <taxon>Haloferacaceae</taxon>
    </lineage>
</organism>
<dbReference type="GO" id="GO:0043546">
    <property type="term" value="F:molybdopterin cofactor binding"/>
    <property type="evidence" value="ECO:0007669"/>
    <property type="project" value="TreeGrafter"/>
</dbReference>
<evidence type="ECO:0000313" key="4">
    <source>
        <dbReference type="Proteomes" id="UP000007813"/>
    </source>
</evidence>
<feature type="domain" description="Oxidoreductase molybdopterin-binding" evidence="2">
    <location>
        <begin position="215"/>
        <end position="352"/>
    </location>
</feature>
<dbReference type="Pfam" id="PF00174">
    <property type="entry name" value="Oxidored_molyb"/>
    <property type="match status" value="1"/>
</dbReference>
<dbReference type="CDD" id="cd00321">
    <property type="entry name" value="SO_family_Moco"/>
    <property type="match status" value="1"/>
</dbReference>
<dbReference type="OrthoDB" id="9576at2157"/>
<dbReference type="PANTHER" id="PTHR19372:SF7">
    <property type="entry name" value="SULFITE OXIDASE, MITOCHONDRIAL"/>
    <property type="match status" value="1"/>
</dbReference>
<dbReference type="Proteomes" id="UP000007813">
    <property type="component" value="Unassembled WGS sequence"/>
</dbReference>
<proteinExistence type="predicted"/>
<dbReference type="eggNOG" id="arCOG00264">
    <property type="taxonomic scope" value="Archaea"/>
</dbReference>
<gene>
    <name evidence="3" type="ORF">HSB1_13490</name>
</gene>
<dbReference type="RefSeq" id="WP_009366465.1">
    <property type="nucleotide sequence ID" value="NZ_ALJD01000003.1"/>
</dbReference>
<keyword evidence="1" id="KW-0812">Transmembrane</keyword>
<dbReference type="EMBL" id="ALJD01000003">
    <property type="protein sequence ID" value="EJN60746.1"/>
    <property type="molecule type" value="Genomic_DNA"/>
</dbReference>
<keyword evidence="1" id="KW-1133">Transmembrane helix</keyword>
<dbReference type="InterPro" id="IPR036374">
    <property type="entry name" value="OxRdtase_Mopterin-bd_sf"/>
</dbReference>
<dbReference type="SUPFAM" id="SSF56524">
    <property type="entry name" value="Oxidoreductase molybdopterin-binding domain"/>
    <property type="match status" value="1"/>
</dbReference>
<sequence>MPSRVRRWVARATPSARLVDWTLLVLVVSLVGSGLVSLVSGDPSDAFVFWFHGVAGVVLLFVLSVKLWRVRRRVAERRLRTNATWLSVALTTVTVGALSTGVFWVFGGDFRLLYWGALNVHIFFGLLLVPLFLVHLWTRRTLPGFRLPRRSDVDGRRDVLRYTGLLVVGALLWRGQQTVNRVFETAGATRRFTGSKPIEGSEFPVTSWVADDPDPIDRSTWRLRVTGLVDDELELGVESLDTDGELQALLDCTSGWYTVQDWRGVRVGDLLDRAGVDDDGQWVQFRSVTGYRWSLPIEEAREALLATHVGGERLSHGHGAPIRLVAPGRRGFQWVKWVESVDVRETQDFGQWVAVLVSGFD</sequence>